<gene>
    <name evidence="4" type="primary">Rsvr</name>
    <name evidence="4" type="ORF">BRALEP_R11898</name>
</gene>
<dbReference type="Pfam" id="PF00057">
    <property type="entry name" value="Ldl_recept_a"/>
    <property type="match status" value="1"/>
</dbReference>
<dbReference type="PROSITE" id="PS50068">
    <property type="entry name" value="LDLRA_2"/>
    <property type="match status" value="1"/>
</dbReference>
<dbReference type="OrthoDB" id="9990982at2759"/>
<keyword evidence="5" id="KW-1185">Reference proteome</keyword>
<dbReference type="SMART" id="SM00192">
    <property type="entry name" value="LDLa"/>
    <property type="match status" value="1"/>
</dbReference>
<feature type="region of interest" description="Disordered" evidence="3">
    <location>
        <begin position="30"/>
        <end position="64"/>
    </location>
</feature>
<feature type="non-terminal residue" evidence="4">
    <location>
        <position position="128"/>
    </location>
</feature>
<proteinExistence type="predicted"/>
<protein>
    <submittedName>
        <fullName evidence="4">RSVR protein</fullName>
    </submittedName>
</protein>
<evidence type="ECO:0000256" key="3">
    <source>
        <dbReference type="SAM" id="MobiDB-lite"/>
    </source>
</evidence>
<name>A0A7L2VRB0_9AVES</name>
<dbReference type="Gene3D" id="4.10.400.10">
    <property type="entry name" value="Low-density Lipoprotein Receptor"/>
    <property type="match status" value="1"/>
</dbReference>
<comment type="caution">
    <text evidence="4">The sequence shown here is derived from an EMBL/GenBank/DDBJ whole genome shotgun (WGS) entry which is preliminary data.</text>
</comment>
<dbReference type="AlphaFoldDB" id="A0A7L2VRB0"/>
<accession>A0A7L2VRB0</accession>
<dbReference type="InterPro" id="IPR002172">
    <property type="entry name" value="LDrepeatLR_classA_rpt"/>
</dbReference>
<evidence type="ECO:0000313" key="5">
    <source>
        <dbReference type="Proteomes" id="UP000520535"/>
    </source>
</evidence>
<evidence type="ECO:0000256" key="1">
    <source>
        <dbReference type="ARBA" id="ARBA00023157"/>
    </source>
</evidence>
<keyword evidence="1 2" id="KW-1015">Disulfide bond</keyword>
<comment type="caution">
    <text evidence="2">Lacks conserved residue(s) required for the propagation of feature annotation.</text>
</comment>
<feature type="non-terminal residue" evidence="4">
    <location>
        <position position="1"/>
    </location>
</feature>
<dbReference type="InterPro" id="IPR036055">
    <property type="entry name" value="LDL_receptor-like_sf"/>
</dbReference>
<feature type="disulfide bond" evidence="2">
    <location>
        <begin position="19"/>
        <end position="34"/>
    </location>
</feature>
<evidence type="ECO:0000313" key="4">
    <source>
        <dbReference type="EMBL" id="NXS60744.1"/>
    </source>
</evidence>
<dbReference type="CDD" id="cd00112">
    <property type="entry name" value="LDLa"/>
    <property type="match status" value="1"/>
</dbReference>
<dbReference type="Proteomes" id="UP000520535">
    <property type="component" value="Unassembled WGS sequence"/>
</dbReference>
<dbReference type="EMBL" id="VYZX01025136">
    <property type="protein sequence ID" value="NXS60744.1"/>
    <property type="molecule type" value="Genomic_DNA"/>
</dbReference>
<organism evidence="4 5">
    <name type="scientific">Brachypteracias leptosomus</name>
    <name type="common">short-legged ground-roller</name>
    <dbReference type="NCBI Taxonomy" id="135165"/>
    <lineage>
        <taxon>Eukaryota</taxon>
        <taxon>Metazoa</taxon>
        <taxon>Chordata</taxon>
        <taxon>Craniata</taxon>
        <taxon>Vertebrata</taxon>
        <taxon>Euteleostomi</taxon>
        <taxon>Archelosauria</taxon>
        <taxon>Archosauria</taxon>
        <taxon>Dinosauria</taxon>
        <taxon>Saurischia</taxon>
        <taxon>Theropoda</taxon>
        <taxon>Coelurosauria</taxon>
        <taxon>Aves</taxon>
        <taxon>Neognathae</taxon>
        <taxon>Neoaves</taxon>
        <taxon>Telluraves</taxon>
        <taxon>Coraciimorphae</taxon>
        <taxon>Coraciiformes</taxon>
        <taxon>Brachypteraciidae</taxon>
        <taxon>Brachypteracias</taxon>
    </lineage>
</organism>
<evidence type="ECO:0000256" key="2">
    <source>
        <dbReference type="PROSITE-ProRule" id="PRU00124"/>
    </source>
</evidence>
<sequence>PGQFQCEPGDVCFPLEWRCDGHPDCEDERDEQGCGAVTSAEPSPDGDRVTSLWSSALPPTGSAEPGAGVQPRCCEWFSACALSSLELLSILIAVGSAAAWGLSRAKSRADTFGLEKASREQLVPDKSQ</sequence>
<reference evidence="4 5" key="1">
    <citation type="submission" date="2019-09" db="EMBL/GenBank/DDBJ databases">
        <title>Bird 10,000 Genomes (B10K) Project - Family phase.</title>
        <authorList>
            <person name="Zhang G."/>
        </authorList>
    </citation>
    <scope>NUCLEOTIDE SEQUENCE [LARGE SCALE GENOMIC DNA]</scope>
    <source>
        <strain evidence="4">B10K-DU-012-52</strain>
    </source>
</reference>
<dbReference type="SUPFAM" id="SSF57424">
    <property type="entry name" value="LDL receptor-like module"/>
    <property type="match status" value="1"/>
</dbReference>